<organism evidence="1 2">
    <name type="scientific">Rubidibacter lacunae KORDI 51-2</name>
    <dbReference type="NCBI Taxonomy" id="582515"/>
    <lineage>
        <taxon>Bacteria</taxon>
        <taxon>Bacillati</taxon>
        <taxon>Cyanobacteriota</taxon>
        <taxon>Cyanophyceae</taxon>
        <taxon>Oscillatoriophycideae</taxon>
        <taxon>Chroococcales</taxon>
        <taxon>Aphanothecaceae</taxon>
        <taxon>Rubidibacter</taxon>
    </lineage>
</organism>
<dbReference type="AlphaFoldDB" id="U5DNE2"/>
<name>U5DNE2_9CHRO</name>
<gene>
    <name evidence="1" type="ORF">KR51_00021950</name>
</gene>
<proteinExistence type="predicted"/>
<accession>U5DNE2</accession>
<dbReference type="Proteomes" id="UP000016960">
    <property type="component" value="Unassembled WGS sequence"/>
</dbReference>
<comment type="caution">
    <text evidence="1">The sequence shown here is derived from an EMBL/GenBank/DDBJ whole genome shotgun (WGS) entry which is preliminary data.</text>
</comment>
<keyword evidence="2" id="KW-1185">Reference proteome</keyword>
<dbReference type="InParanoid" id="U5DNE2"/>
<evidence type="ECO:0000313" key="1">
    <source>
        <dbReference type="EMBL" id="ERN41220.1"/>
    </source>
</evidence>
<sequence>MAHALARWGRFLAQLAIGSGLRLLVGHHWRDPIPSTRTATPPFVASRLPPLAPILPAPIDNREFNFIAAAVQEVGPAFVRIDVAGREVSRTSLKQRIYQARALSIQVGCSPENGQLRLAIPWD</sequence>
<dbReference type="EMBL" id="ASSJ01000052">
    <property type="protein sequence ID" value="ERN41220.1"/>
    <property type="molecule type" value="Genomic_DNA"/>
</dbReference>
<protein>
    <submittedName>
        <fullName evidence="1">Uncharacterized protein</fullName>
    </submittedName>
</protein>
<reference evidence="1 2" key="1">
    <citation type="submission" date="2013-05" db="EMBL/GenBank/DDBJ databases">
        <title>Draft genome sequence of Rubidibacter lacunae KORDI 51-2.</title>
        <authorList>
            <person name="Choi D.H."/>
            <person name="Noh J.H."/>
            <person name="Kwon K.-K."/>
            <person name="Lee J.-H."/>
            <person name="Ryu J.-Y."/>
        </authorList>
    </citation>
    <scope>NUCLEOTIDE SEQUENCE [LARGE SCALE GENOMIC DNA]</scope>
    <source>
        <strain evidence="1 2">KORDI 51-2</strain>
    </source>
</reference>
<evidence type="ECO:0000313" key="2">
    <source>
        <dbReference type="Proteomes" id="UP000016960"/>
    </source>
</evidence>